<keyword evidence="8" id="KW-1185">Reference proteome</keyword>
<dbReference type="Gene3D" id="2.40.50.140">
    <property type="entry name" value="Nucleic acid-binding proteins"/>
    <property type="match status" value="1"/>
</dbReference>
<dbReference type="Pfam" id="PF01957">
    <property type="entry name" value="NfeD"/>
    <property type="match status" value="1"/>
</dbReference>
<dbReference type="EMBL" id="CP042345">
    <property type="protein sequence ID" value="QEA16199.1"/>
    <property type="molecule type" value="Genomic_DNA"/>
</dbReference>
<dbReference type="AlphaFoldDB" id="A0A5B8S3W6"/>
<evidence type="ECO:0000256" key="2">
    <source>
        <dbReference type="ARBA" id="ARBA00022692"/>
    </source>
</evidence>
<dbReference type="KEGG" id="ngf:FRF71_08660"/>
<protein>
    <submittedName>
        <fullName evidence="7">NfeD family protein</fullName>
    </submittedName>
</protein>
<proteinExistence type="predicted"/>
<dbReference type="OrthoDB" id="9810336at2"/>
<feature type="domain" description="NfeD-like C-terminal" evidence="6">
    <location>
        <begin position="93"/>
        <end position="145"/>
    </location>
</feature>
<dbReference type="Proteomes" id="UP000321172">
    <property type="component" value="Chromosome"/>
</dbReference>
<name>A0A5B8S3W6_9SPHN</name>
<keyword evidence="4 5" id="KW-0472">Membrane</keyword>
<keyword evidence="3 5" id="KW-1133">Transmembrane helix</keyword>
<dbReference type="GO" id="GO:0005886">
    <property type="term" value="C:plasma membrane"/>
    <property type="evidence" value="ECO:0007669"/>
    <property type="project" value="TreeGrafter"/>
</dbReference>
<dbReference type="PANTHER" id="PTHR33507">
    <property type="entry name" value="INNER MEMBRANE PROTEIN YBBJ"/>
    <property type="match status" value="1"/>
</dbReference>
<dbReference type="PANTHER" id="PTHR33507:SF3">
    <property type="entry name" value="INNER MEMBRANE PROTEIN YBBJ"/>
    <property type="match status" value="1"/>
</dbReference>
<evidence type="ECO:0000256" key="5">
    <source>
        <dbReference type="SAM" id="Phobius"/>
    </source>
</evidence>
<feature type="transmembrane region" description="Helical" evidence="5">
    <location>
        <begin position="12"/>
        <end position="41"/>
    </location>
</feature>
<keyword evidence="2 5" id="KW-0812">Transmembrane</keyword>
<reference evidence="7 8" key="1">
    <citation type="journal article" date="2013" name="J. Microbiol. Biotechnol.">
        <title>Novosphingobium ginsenosidimutans sp. nov., with the ability to convert ginsenoside.</title>
        <authorList>
            <person name="Kim J.K."/>
            <person name="He D."/>
            <person name="Liu Q.M."/>
            <person name="Park H.Y."/>
            <person name="Jung M.S."/>
            <person name="Yoon M.H."/>
            <person name="Kim S.C."/>
            <person name="Im W.T."/>
        </authorList>
    </citation>
    <scope>NUCLEOTIDE SEQUENCE [LARGE SCALE GENOMIC DNA]</scope>
    <source>
        <strain evidence="7 8">FW-6</strain>
    </source>
</reference>
<sequence length="148" mass="15930">MEWLPNLDPHWNWLALGLVLAVAEMAIPGVFLIWLAGAAILTGLATWVLPIGLPVQIVLFAALAIVSVFIGKRYLGRNPIHEADPGMNDRGARLQGEVVTITHAIDGGTGRARHGDTEWLVRGPEAEPGTRMRVAGNDGAVLLVEHLH</sequence>
<dbReference type="RefSeq" id="WP_147090280.1">
    <property type="nucleotide sequence ID" value="NZ_BAABJD010000006.1"/>
</dbReference>
<evidence type="ECO:0000259" key="6">
    <source>
        <dbReference type="Pfam" id="PF01957"/>
    </source>
</evidence>
<accession>A0A5B8S3W6</accession>
<dbReference type="InterPro" id="IPR052165">
    <property type="entry name" value="Membrane_assoc_protease"/>
</dbReference>
<gene>
    <name evidence="7" type="ORF">FRF71_08660</name>
</gene>
<evidence type="ECO:0000313" key="8">
    <source>
        <dbReference type="Proteomes" id="UP000321172"/>
    </source>
</evidence>
<organism evidence="7 8">
    <name type="scientific">Novosphingobium ginsenosidimutans</name>
    <dbReference type="NCBI Taxonomy" id="1176536"/>
    <lineage>
        <taxon>Bacteria</taxon>
        <taxon>Pseudomonadati</taxon>
        <taxon>Pseudomonadota</taxon>
        <taxon>Alphaproteobacteria</taxon>
        <taxon>Sphingomonadales</taxon>
        <taxon>Sphingomonadaceae</taxon>
        <taxon>Novosphingobium</taxon>
    </lineage>
</organism>
<evidence type="ECO:0000256" key="3">
    <source>
        <dbReference type="ARBA" id="ARBA00022989"/>
    </source>
</evidence>
<evidence type="ECO:0000313" key="7">
    <source>
        <dbReference type="EMBL" id="QEA16199.1"/>
    </source>
</evidence>
<comment type="subcellular location">
    <subcellularLocation>
        <location evidence="1">Membrane</location>
        <topology evidence="1">Multi-pass membrane protein</topology>
    </subcellularLocation>
</comment>
<feature type="transmembrane region" description="Helical" evidence="5">
    <location>
        <begin position="47"/>
        <end position="70"/>
    </location>
</feature>
<evidence type="ECO:0000256" key="1">
    <source>
        <dbReference type="ARBA" id="ARBA00004141"/>
    </source>
</evidence>
<evidence type="ECO:0000256" key="4">
    <source>
        <dbReference type="ARBA" id="ARBA00023136"/>
    </source>
</evidence>
<dbReference type="InterPro" id="IPR002810">
    <property type="entry name" value="NfeD-like_C"/>
</dbReference>
<dbReference type="InterPro" id="IPR012340">
    <property type="entry name" value="NA-bd_OB-fold"/>
</dbReference>